<proteinExistence type="predicted"/>
<gene>
    <name evidence="1" type="ORF">ACE1B6_05115</name>
</gene>
<dbReference type="EMBL" id="JBHFNS010000019">
    <property type="protein sequence ID" value="MFB2934638.1"/>
    <property type="molecule type" value="Genomic_DNA"/>
</dbReference>
<comment type="caution">
    <text evidence="1">The sequence shown here is derived from an EMBL/GenBank/DDBJ whole genome shotgun (WGS) entry which is preliminary data.</text>
</comment>
<dbReference type="RefSeq" id="WP_413256164.1">
    <property type="nucleotide sequence ID" value="NZ_JBHFNS010000019.1"/>
</dbReference>
<keyword evidence="2" id="KW-1185">Reference proteome</keyword>
<evidence type="ECO:0000313" key="1">
    <source>
        <dbReference type="EMBL" id="MFB2934638.1"/>
    </source>
</evidence>
<sequence>MSNQEYSIAHWSKKAGISLGAIALGVTTLLLPACTNNNEEIREGRTNVTTEDVAEVSAKNQTVGQEVTIRSQVTEAVGKSAFVMNNNDGKPILVVNATGQTFLVPGRDIPVQATGTVEPLVIADVEREYGLDLENELYVNYERQPAVIAKSLALAPTPEDLFKTPAGYFNKNIAVPGEVRKLESPNANGFALMEQGWVDDIGVVVVGVNRNLQGGPIQEGEKVVVTGVARQPTAELLQQANLGWNANQINEFLARYKNRPVIVADSVYPSAVPQ</sequence>
<reference evidence="1 2" key="1">
    <citation type="submission" date="2024-09" db="EMBL/GenBank/DDBJ databases">
        <title>Floridaenema gen nov. (Aerosakkonemataceae, Aerosakkonematales ord. nov., Cyanobacteria) from benthic tropical and subtropical fresh waters, with the description of four new species.</title>
        <authorList>
            <person name="Moretto J.A."/>
            <person name="Berthold D.E."/>
            <person name="Lefler F.W."/>
            <person name="Huang I.-S."/>
            <person name="Laughinghouse H. IV."/>
        </authorList>
    </citation>
    <scope>NUCLEOTIDE SEQUENCE [LARGE SCALE GENOMIC DNA]</scope>
    <source>
        <strain evidence="1 2">BLCC-F154</strain>
    </source>
</reference>
<name>A0ABV4Y7F3_9CYAN</name>
<dbReference type="Proteomes" id="UP001576776">
    <property type="component" value="Unassembled WGS sequence"/>
</dbReference>
<protein>
    <submittedName>
        <fullName evidence="1">Uncharacterized protein</fullName>
    </submittedName>
</protein>
<evidence type="ECO:0000313" key="2">
    <source>
        <dbReference type="Proteomes" id="UP001576776"/>
    </source>
</evidence>
<organism evidence="1 2">
    <name type="scientific">Floridaenema fluviatile BLCC-F154</name>
    <dbReference type="NCBI Taxonomy" id="3153640"/>
    <lineage>
        <taxon>Bacteria</taxon>
        <taxon>Bacillati</taxon>
        <taxon>Cyanobacteriota</taxon>
        <taxon>Cyanophyceae</taxon>
        <taxon>Oscillatoriophycideae</taxon>
        <taxon>Aerosakkonematales</taxon>
        <taxon>Aerosakkonemataceae</taxon>
        <taxon>Floridanema</taxon>
        <taxon>Floridanema fluviatile</taxon>
    </lineage>
</organism>
<accession>A0ABV4Y7F3</accession>